<evidence type="ECO:0000256" key="1">
    <source>
        <dbReference type="ARBA" id="ARBA00004127"/>
    </source>
</evidence>
<proteinExistence type="predicted"/>
<dbReference type="InterPro" id="IPR003807">
    <property type="entry name" value="DUF202"/>
</dbReference>
<evidence type="ECO:0000256" key="3">
    <source>
        <dbReference type="ARBA" id="ARBA00022989"/>
    </source>
</evidence>
<dbReference type="Pfam" id="PF05157">
    <property type="entry name" value="MshEN"/>
    <property type="match status" value="1"/>
</dbReference>
<comment type="subcellular location">
    <subcellularLocation>
        <location evidence="1">Endomembrane system</location>
        <topology evidence="1">Multi-pass membrane protein</topology>
    </subcellularLocation>
</comment>
<keyword evidence="4 5" id="KW-0472">Membrane</keyword>
<reference evidence="8" key="1">
    <citation type="submission" date="2018-06" db="EMBL/GenBank/DDBJ databases">
        <authorList>
            <person name="Zhirakovskaya E."/>
        </authorList>
    </citation>
    <scope>NUCLEOTIDE SEQUENCE</scope>
</reference>
<feature type="transmembrane region" description="Helical" evidence="5">
    <location>
        <begin position="339"/>
        <end position="360"/>
    </location>
</feature>
<feature type="domain" description="DUF202" evidence="6">
    <location>
        <begin position="180"/>
        <end position="241"/>
    </location>
</feature>
<organism evidence="8">
    <name type="scientific">hydrothermal vent metagenome</name>
    <dbReference type="NCBI Taxonomy" id="652676"/>
    <lineage>
        <taxon>unclassified sequences</taxon>
        <taxon>metagenomes</taxon>
        <taxon>ecological metagenomes</taxon>
    </lineage>
</organism>
<accession>A0A3B0UVG6</accession>
<evidence type="ECO:0000256" key="4">
    <source>
        <dbReference type="ARBA" id="ARBA00023136"/>
    </source>
</evidence>
<dbReference type="InterPro" id="IPR007831">
    <property type="entry name" value="T2SS_GspE_N"/>
</dbReference>
<gene>
    <name evidence="8" type="ORF">MNBD_DELTA04-462</name>
</gene>
<evidence type="ECO:0000256" key="2">
    <source>
        <dbReference type="ARBA" id="ARBA00022692"/>
    </source>
</evidence>
<feature type="transmembrane region" description="Helical" evidence="5">
    <location>
        <begin position="219"/>
        <end position="240"/>
    </location>
</feature>
<dbReference type="GO" id="GO:0012505">
    <property type="term" value="C:endomembrane system"/>
    <property type="evidence" value="ECO:0007669"/>
    <property type="project" value="UniProtKB-SubCell"/>
</dbReference>
<protein>
    <recommendedName>
        <fullName evidence="9">Type II secretory pathway, ATPase PulE/Tfp pilus assembly pathway, ATPase PilB</fullName>
    </recommendedName>
</protein>
<feature type="transmembrane region" description="Helical" evidence="5">
    <location>
        <begin position="366"/>
        <end position="386"/>
    </location>
</feature>
<evidence type="ECO:0000256" key="5">
    <source>
        <dbReference type="SAM" id="Phobius"/>
    </source>
</evidence>
<keyword evidence="3 5" id="KW-1133">Transmembrane helix</keyword>
<dbReference type="EMBL" id="UOEY01000013">
    <property type="protein sequence ID" value="VAW35145.1"/>
    <property type="molecule type" value="Genomic_DNA"/>
</dbReference>
<name>A0A3B0UVG6_9ZZZZ</name>
<dbReference type="AlphaFoldDB" id="A0A3B0UVG6"/>
<dbReference type="Pfam" id="PF02656">
    <property type="entry name" value="DUF202"/>
    <property type="match status" value="1"/>
</dbReference>
<keyword evidence="2 5" id="KW-0812">Transmembrane</keyword>
<evidence type="ECO:0000259" key="7">
    <source>
        <dbReference type="Pfam" id="PF05157"/>
    </source>
</evidence>
<feature type="transmembrane region" description="Helical" evidence="5">
    <location>
        <begin position="189"/>
        <end position="207"/>
    </location>
</feature>
<dbReference type="InterPro" id="IPR037257">
    <property type="entry name" value="T2SS_E_N_sf"/>
</dbReference>
<sequence>MNKPEIQVLARPFFSAVEGVPPLILEEAAQAAALRGVPLARILHTEFHVPREHLLQALSDYYGCPVIEYDERLPIPPELLTGLPGDRLAQSGWFPVIKGSDGTVQIAASDPSDPAVLAEVQEILGPGKYKFLVALPDDVQWFIQDFLHAKVGKLIGTERTGLAFWRNIMAQWRTRLACYRTDMARARTALAFVRMGLSFSAISRALLSSERFHVPSVLSYAVLVIGVIIIFCALPVYLRVRGSRLTPPRHQTLVEVTAATLLFLEDFHDLEHTGAKKPSLKATMLSRLVDFLANYCTILYPVPASLERTHLARERNVLAAQRTIAGCYRTIYARARTGLAFIRTGIACLGVGIGLTGYFGLSFYSIFDVILILSGLLMIIDGLLWYMPVRKEQAELPRTRSAVLGS</sequence>
<dbReference type="SUPFAM" id="SSF160246">
    <property type="entry name" value="EspE N-terminal domain-like"/>
    <property type="match status" value="1"/>
</dbReference>
<evidence type="ECO:0008006" key="9">
    <source>
        <dbReference type="Google" id="ProtNLM"/>
    </source>
</evidence>
<feature type="domain" description="Type II secretion system protein GspE N-terminal" evidence="7">
    <location>
        <begin position="62"/>
        <end position="148"/>
    </location>
</feature>
<dbReference type="Gene3D" id="3.30.300.160">
    <property type="entry name" value="Type II secretion system, protein E, N-terminal domain"/>
    <property type="match status" value="1"/>
</dbReference>
<evidence type="ECO:0000259" key="6">
    <source>
        <dbReference type="Pfam" id="PF02656"/>
    </source>
</evidence>
<evidence type="ECO:0000313" key="8">
    <source>
        <dbReference type="EMBL" id="VAW35145.1"/>
    </source>
</evidence>